<comment type="caution">
    <text evidence="1">The sequence shown here is derived from an EMBL/GenBank/DDBJ whole genome shotgun (WGS) entry which is preliminary data.</text>
</comment>
<evidence type="ECO:0000313" key="1">
    <source>
        <dbReference type="EMBL" id="MFM0636367.1"/>
    </source>
</evidence>
<dbReference type="InterPro" id="IPR042099">
    <property type="entry name" value="ANL_N_sf"/>
</dbReference>
<dbReference type="EMBL" id="JAQQCF010000004">
    <property type="protein sequence ID" value="MFM0636367.1"/>
    <property type="molecule type" value="Genomic_DNA"/>
</dbReference>
<dbReference type="PANTHER" id="PTHR36932:SF1">
    <property type="entry name" value="CAPSULAR POLYSACCHARIDE BIOSYNTHESIS PROTEIN"/>
    <property type="match status" value="1"/>
</dbReference>
<dbReference type="Proteomes" id="UP001629432">
    <property type="component" value="Unassembled WGS sequence"/>
</dbReference>
<dbReference type="SUPFAM" id="SSF56801">
    <property type="entry name" value="Acetyl-CoA synthetase-like"/>
    <property type="match status" value="1"/>
</dbReference>
<organism evidence="1 2">
    <name type="scientific">Paraburkholderia metrosideri</name>
    <dbReference type="NCBI Taxonomy" id="580937"/>
    <lineage>
        <taxon>Bacteria</taxon>
        <taxon>Pseudomonadati</taxon>
        <taxon>Pseudomonadota</taxon>
        <taxon>Betaproteobacteria</taxon>
        <taxon>Burkholderiales</taxon>
        <taxon>Burkholderiaceae</taxon>
        <taxon>Paraburkholderia</taxon>
    </lineage>
</organism>
<dbReference type="InterPro" id="IPR053158">
    <property type="entry name" value="CapK_Type1_Caps_Biosynth"/>
</dbReference>
<reference evidence="1 2" key="1">
    <citation type="journal article" date="2024" name="Chem. Sci.">
        <title>Discovery of megapolipeptins by genome mining of a Burkholderiales bacteria collection.</title>
        <authorList>
            <person name="Paulo B.S."/>
            <person name="Recchia M.J.J."/>
            <person name="Lee S."/>
            <person name="Fergusson C.H."/>
            <person name="Romanowski S.B."/>
            <person name="Hernandez A."/>
            <person name="Krull N."/>
            <person name="Liu D.Y."/>
            <person name="Cavanagh H."/>
            <person name="Bos A."/>
            <person name="Gray C.A."/>
            <person name="Murphy B.T."/>
            <person name="Linington R.G."/>
            <person name="Eustaquio A.S."/>
        </authorList>
    </citation>
    <scope>NUCLEOTIDE SEQUENCE [LARGE SCALE GENOMIC DNA]</scope>
    <source>
        <strain evidence="1 2">RL17-338-BIC-A</strain>
    </source>
</reference>
<dbReference type="Gene3D" id="3.40.50.12780">
    <property type="entry name" value="N-terminal domain of ligase-like"/>
    <property type="match status" value="1"/>
</dbReference>
<evidence type="ECO:0000313" key="2">
    <source>
        <dbReference type="Proteomes" id="UP001629432"/>
    </source>
</evidence>
<name>A0ABW9DP60_9BURK</name>
<gene>
    <name evidence="1" type="ORF">PQQ63_06645</name>
</gene>
<dbReference type="RefSeq" id="WP_408334321.1">
    <property type="nucleotide sequence ID" value="NZ_JAQQCF010000004.1"/>
</dbReference>
<sequence>MKQDILPADIVHRKLMQYRSNQTLDRSSFERVQLTRFRALVAHAYRCSPYYRRLIDERAIRLDSCTPQDFPVLTKALLIAHFDEIVTDRSLDKKSVRRFLATATGPTELLHGRYIVRETSGTSGERLPVVSSLDECAGLAAQMRRFEPDDSSGARFAFIGVTNRYAASYIGVSHLFPAHAPHEFLPIDVGMPLPTIVEQLNDFRPNVLCGYTSAILALARVPEAQRTACRPSSINCVGEVMLAPVGREIEKAFACPVTNVYGTTEFGVMGIGQGEHMLLLEDDLIYEFMGNYVNVTSLNQYTMPLIRYTLHDALARRFDRSAGPYTVISSHFGRAEEAVRLLNDEGRMDELNALAIIGLSLGIDGMSQCQVVVEGERTIRFRFSLADSLQETQKRKLRAKVRDDLMAMLKMKSMTKVSFWLDESTASFADPLTGKTRLVHYGSGEHTYCGARAAVPQGTMASCRS</sequence>
<proteinExistence type="predicted"/>
<accession>A0ABW9DP60</accession>
<protein>
    <submittedName>
        <fullName evidence="1">Uncharacterized protein</fullName>
    </submittedName>
</protein>
<dbReference type="PANTHER" id="PTHR36932">
    <property type="entry name" value="CAPSULAR POLYSACCHARIDE BIOSYNTHESIS PROTEIN"/>
    <property type="match status" value="1"/>
</dbReference>
<keyword evidence="2" id="KW-1185">Reference proteome</keyword>